<dbReference type="CDD" id="cd02440">
    <property type="entry name" value="AdoMet_MTases"/>
    <property type="match status" value="1"/>
</dbReference>
<reference evidence="1 2" key="1">
    <citation type="journal article" date="2018" name="Front. Microbiol.">
        <title>Genome-Wide Analysis of Corynespora cassiicola Leaf Fall Disease Putative Effectors.</title>
        <authorList>
            <person name="Lopez D."/>
            <person name="Ribeiro S."/>
            <person name="Label P."/>
            <person name="Fumanal B."/>
            <person name="Venisse J.S."/>
            <person name="Kohler A."/>
            <person name="de Oliveira R.R."/>
            <person name="Labutti K."/>
            <person name="Lipzen A."/>
            <person name="Lail K."/>
            <person name="Bauer D."/>
            <person name="Ohm R.A."/>
            <person name="Barry K.W."/>
            <person name="Spatafora J."/>
            <person name="Grigoriev I.V."/>
            <person name="Martin F.M."/>
            <person name="Pujade-Renaud V."/>
        </authorList>
    </citation>
    <scope>NUCLEOTIDE SEQUENCE [LARGE SCALE GENOMIC DNA]</scope>
    <source>
        <strain evidence="1 2">Philippines</strain>
    </source>
</reference>
<sequence length="206" mass="23006">EEPYWLGRATEEQQRLIKQHHVWSKSIGYLLHPTLVASLPENARIADLGTGTGIWLKEMAEQSPSTYRFDGFDISDAQFLPKESLPSNVTLALGDFKKPIPEELRGQYDLITIRLIIIAMGKGVWETTLRNVLALLKPGGAIQWIEGDFMTSRGLRGASPSSTGGHYLTKAQRQMNGIFVSRFNYNFPDFVQLFGNAGLTGVHEEV</sequence>
<evidence type="ECO:0000313" key="1">
    <source>
        <dbReference type="EMBL" id="PSN63118.1"/>
    </source>
</evidence>
<accession>A0A2T2NDJ5</accession>
<evidence type="ECO:0000313" key="2">
    <source>
        <dbReference type="Proteomes" id="UP000240883"/>
    </source>
</evidence>
<gene>
    <name evidence="1" type="ORF">BS50DRAFT_457601</name>
</gene>
<feature type="non-terminal residue" evidence="1">
    <location>
        <position position="1"/>
    </location>
</feature>
<dbReference type="GO" id="GO:0008168">
    <property type="term" value="F:methyltransferase activity"/>
    <property type="evidence" value="ECO:0007669"/>
    <property type="project" value="UniProtKB-KW"/>
</dbReference>
<organism evidence="1 2">
    <name type="scientific">Corynespora cassiicola Philippines</name>
    <dbReference type="NCBI Taxonomy" id="1448308"/>
    <lineage>
        <taxon>Eukaryota</taxon>
        <taxon>Fungi</taxon>
        <taxon>Dikarya</taxon>
        <taxon>Ascomycota</taxon>
        <taxon>Pezizomycotina</taxon>
        <taxon>Dothideomycetes</taxon>
        <taxon>Pleosporomycetidae</taxon>
        <taxon>Pleosporales</taxon>
        <taxon>Corynesporascaceae</taxon>
        <taxon>Corynespora</taxon>
    </lineage>
</organism>
<dbReference type="Proteomes" id="UP000240883">
    <property type="component" value="Unassembled WGS sequence"/>
</dbReference>
<dbReference type="Pfam" id="PF13489">
    <property type="entry name" value="Methyltransf_23"/>
    <property type="match status" value="1"/>
</dbReference>
<feature type="non-terminal residue" evidence="1">
    <location>
        <position position="206"/>
    </location>
</feature>
<keyword evidence="2" id="KW-1185">Reference proteome</keyword>
<proteinExistence type="predicted"/>
<name>A0A2T2NDJ5_CORCC</name>
<dbReference type="GO" id="GO:0032259">
    <property type="term" value="P:methylation"/>
    <property type="evidence" value="ECO:0007669"/>
    <property type="project" value="UniProtKB-KW"/>
</dbReference>
<dbReference type="STRING" id="1448308.A0A2T2NDJ5"/>
<dbReference type="Gene3D" id="3.40.50.150">
    <property type="entry name" value="Vaccinia Virus protein VP39"/>
    <property type="match status" value="1"/>
</dbReference>
<dbReference type="InterPro" id="IPR029063">
    <property type="entry name" value="SAM-dependent_MTases_sf"/>
</dbReference>
<dbReference type="AlphaFoldDB" id="A0A2T2NDJ5"/>
<dbReference type="SUPFAM" id="SSF53335">
    <property type="entry name" value="S-adenosyl-L-methionine-dependent methyltransferases"/>
    <property type="match status" value="1"/>
</dbReference>
<keyword evidence="1" id="KW-0489">Methyltransferase</keyword>
<dbReference type="EMBL" id="KZ678140">
    <property type="protein sequence ID" value="PSN63118.1"/>
    <property type="molecule type" value="Genomic_DNA"/>
</dbReference>
<protein>
    <submittedName>
        <fullName evidence="1">S-adenosyl-L-methionine-dependent methyltransferase</fullName>
    </submittedName>
</protein>
<dbReference type="OrthoDB" id="417697at2759"/>
<keyword evidence="1" id="KW-0808">Transferase</keyword>